<accession>A0AAQ3NJ65</accession>
<sequence>MHSWHKMWDFQHSLTPPDGPFGHQSEVTHMTAFAVFCCQMSFHLLEILTQSLLYEILSSLRSASTNAASSSSVLPAISTTKSVTELLSDVAPVTDVESFFREDTFGNGETGCDEPTDVQDKLNGEGEDCCSYTSSNRESWGRCSSLGGSDEESCADLRADDTPSQNNVKVFATPMRGTTEKSLYPKDDKKHKKNKNKKKKDESVVKKPKSERFEKLEALSRRLRHCLMKGSNHRRHKSS</sequence>
<proteinExistence type="predicted"/>
<evidence type="ECO:0000313" key="2">
    <source>
        <dbReference type="EMBL" id="WVZ10811.1"/>
    </source>
</evidence>
<gene>
    <name evidence="2" type="ORF">V8G54_015341</name>
</gene>
<reference evidence="2 3" key="1">
    <citation type="journal article" date="2023" name="Life. Sci Alliance">
        <title>Evolutionary insights into 3D genome organization and epigenetic landscape of Vigna mungo.</title>
        <authorList>
            <person name="Junaid A."/>
            <person name="Singh B."/>
            <person name="Bhatia S."/>
        </authorList>
    </citation>
    <scope>NUCLEOTIDE SEQUENCE [LARGE SCALE GENOMIC DNA]</scope>
    <source>
        <strain evidence="2">Urdbean</strain>
    </source>
</reference>
<name>A0AAQ3NJ65_VIGMU</name>
<evidence type="ECO:0000313" key="3">
    <source>
        <dbReference type="Proteomes" id="UP001374535"/>
    </source>
</evidence>
<feature type="region of interest" description="Disordered" evidence="1">
    <location>
        <begin position="173"/>
        <end position="215"/>
    </location>
</feature>
<dbReference type="EMBL" id="CP144696">
    <property type="protein sequence ID" value="WVZ10811.1"/>
    <property type="molecule type" value="Genomic_DNA"/>
</dbReference>
<protein>
    <submittedName>
        <fullName evidence="2">Uncharacterized protein</fullName>
    </submittedName>
</protein>
<evidence type="ECO:0000256" key="1">
    <source>
        <dbReference type="SAM" id="MobiDB-lite"/>
    </source>
</evidence>
<dbReference type="Proteomes" id="UP001374535">
    <property type="component" value="Chromosome 5"/>
</dbReference>
<dbReference type="AlphaFoldDB" id="A0AAQ3NJ65"/>
<feature type="compositionally biased region" description="Basic residues" evidence="1">
    <location>
        <begin position="189"/>
        <end position="198"/>
    </location>
</feature>
<keyword evidence="3" id="KW-1185">Reference proteome</keyword>
<organism evidence="2 3">
    <name type="scientific">Vigna mungo</name>
    <name type="common">Black gram</name>
    <name type="synonym">Phaseolus mungo</name>
    <dbReference type="NCBI Taxonomy" id="3915"/>
    <lineage>
        <taxon>Eukaryota</taxon>
        <taxon>Viridiplantae</taxon>
        <taxon>Streptophyta</taxon>
        <taxon>Embryophyta</taxon>
        <taxon>Tracheophyta</taxon>
        <taxon>Spermatophyta</taxon>
        <taxon>Magnoliopsida</taxon>
        <taxon>eudicotyledons</taxon>
        <taxon>Gunneridae</taxon>
        <taxon>Pentapetalae</taxon>
        <taxon>rosids</taxon>
        <taxon>fabids</taxon>
        <taxon>Fabales</taxon>
        <taxon>Fabaceae</taxon>
        <taxon>Papilionoideae</taxon>
        <taxon>50 kb inversion clade</taxon>
        <taxon>NPAAA clade</taxon>
        <taxon>indigoferoid/millettioid clade</taxon>
        <taxon>Phaseoleae</taxon>
        <taxon>Vigna</taxon>
    </lineage>
</organism>
<feature type="compositionally biased region" description="Basic and acidic residues" evidence="1">
    <location>
        <begin position="199"/>
        <end position="215"/>
    </location>
</feature>